<dbReference type="HOGENOM" id="CLU_062109_0_0_1"/>
<name>D7M3I0_ARALL</name>
<organism evidence="3">
    <name type="scientific">Arabidopsis lyrata subsp. lyrata</name>
    <name type="common">Lyre-leaved rock-cress</name>
    <dbReference type="NCBI Taxonomy" id="81972"/>
    <lineage>
        <taxon>Eukaryota</taxon>
        <taxon>Viridiplantae</taxon>
        <taxon>Streptophyta</taxon>
        <taxon>Embryophyta</taxon>
        <taxon>Tracheophyta</taxon>
        <taxon>Spermatophyta</taxon>
        <taxon>Magnoliopsida</taxon>
        <taxon>eudicotyledons</taxon>
        <taxon>Gunneridae</taxon>
        <taxon>Pentapetalae</taxon>
        <taxon>rosids</taxon>
        <taxon>malvids</taxon>
        <taxon>Brassicales</taxon>
        <taxon>Brassicaceae</taxon>
        <taxon>Camelineae</taxon>
        <taxon>Arabidopsis</taxon>
    </lineage>
</organism>
<feature type="region of interest" description="Disordered" evidence="1">
    <location>
        <begin position="345"/>
        <end position="378"/>
    </location>
</feature>
<keyword evidence="3" id="KW-1185">Reference proteome</keyword>
<evidence type="ECO:0000256" key="1">
    <source>
        <dbReference type="SAM" id="MobiDB-lite"/>
    </source>
</evidence>
<reference evidence="2" key="1">
    <citation type="submission" date="2009-11" db="EMBL/GenBank/DDBJ databases">
        <authorList>
            <consortium name="US DOE Joint Genome Institute (JGI-PGF)"/>
            <person name="Ottilar R."/>
            <person name="Schmutz J."/>
            <person name="Salamov A."/>
            <person name="Cheng J.F."/>
            <person name="Lucas S."/>
            <person name="Pitluck S."/>
            <person name="Gundlach H."/>
            <person name="Guo Y."/>
            <person name="Haberer G."/>
            <person name="Nasrallah J."/>
            <person name="Mayer K.F.X."/>
            <person name="van de Peer Y."/>
            <person name="Weigel D."/>
            <person name="Grigoriev I.V."/>
        </authorList>
    </citation>
    <scope>NUCLEOTIDE SEQUENCE</scope>
</reference>
<reference evidence="2" key="2">
    <citation type="submission" date="2010-06" db="EMBL/GenBank/DDBJ databases">
        <title>The basis of rapid genome size change in Arabidopsis.</title>
        <authorList>
            <consortium name="US DOE Joint Genome Institute (JGI-PGF)"/>
            <person name="Bakker E."/>
            <person name="Bergelson J."/>
            <person name="Cheng J.Fang."/>
            <person name="Clark R.M."/>
            <person name="Fawcett J."/>
            <person name="Gaut B."/>
            <person name="Grigoriev I."/>
            <person name="Gundlach H."/>
            <person name="Guo Y."/>
            <person name="Haberer G."/>
            <person name="Hollister J."/>
            <person name="Hu T.T."/>
            <person name="Mayer K.F.X."/>
            <person name="Nasrallah J."/>
            <person name="Nordborg M."/>
            <person name="Otillar R."/>
            <person name="Pattyn P."/>
            <person name="Schmutz J."/>
            <person name="Spannagl M."/>
            <person name="van de Peer Y."/>
            <person name="Wang X."/>
            <person name="Weigel D."/>
            <person name="Yang L."/>
        </authorList>
    </citation>
    <scope>NUCLEOTIDE SEQUENCE</scope>
</reference>
<proteinExistence type="predicted"/>
<dbReference type="EMBL" id="GL348718">
    <property type="protein sequence ID" value="EFH49097.1"/>
    <property type="molecule type" value="Genomic_DNA"/>
</dbReference>
<evidence type="ECO:0000313" key="2">
    <source>
        <dbReference type="EMBL" id="EFH49097.1"/>
    </source>
</evidence>
<accession>D7M3I0</accession>
<gene>
    <name evidence="2" type="ORF">ARALYDRAFT_352593</name>
</gene>
<dbReference type="Gramene" id="fgenesh1_pg.C_scaffold_6003186">
    <property type="protein sequence ID" value="fgenesh1_pg.C_scaffold_6003186"/>
    <property type="gene ID" value="fgenesh1_pg.C_scaffold_6003186"/>
</dbReference>
<evidence type="ECO:0000313" key="3">
    <source>
        <dbReference type="Proteomes" id="UP000008694"/>
    </source>
</evidence>
<dbReference type="PROSITE" id="PS51257">
    <property type="entry name" value="PROKAR_LIPOPROTEIN"/>
    <property type="match status" value="1"/>
</dbReference>
<dbReference type="Proteomes" id="UP000008694">
    <property type="component" value="Unassembled WGS sequence"/>
</dbReference>
<sequence>MRDLNPRVFLRFCYGCCLVREDLVAFLAVLASSCLDLVLSFADSGFDLGVRDISLQDGSIQVLFWSYPVRPHQIWRGCDLFSGFTVLILESNMEVLQIPVWVVLLMDVELESIGSEYWGTSMCCVWWKLTEEFKFCFERLSRGSMEIEYLVLNVRGIFMEFISSGKVRTKSDYSRSELFFRWASGVISGYVRGSLRNDFGRVLRLRKVGLTLLWWQRKELCHLMVEMSRFWASVLFPNQEGIKWYTDSQFWNVGDSISGIHDWRFCLIIGKGFSKRIKLNVLSLRRLNWSDMASFLSWHFRPLSRVWFLVSIALRRDYVWFNKERGRYILFGKYGYYLRRQNKTKERNQGKECNNPMNHGTVKGVPGGGKPPKPKVDK</sequence>
<dbReference type="AlphaFoldDB" id="D7M3I0"/>
<protein>
    <submittedName>
        <fullName evidence="2">Predicted protein</fullName>
    </submittedName>
</protein>